<evidence type="ECO:0000313" key="5">
    <source>
        <dbReference type="Proteomes" id="UP001295684"/>
    </source>
</evidence>
<feature type="compositionally biased region" description="Basic and acidic residues" evidence="2">
    <location>
        <begin position="48"/>
        <end position="77"/>
    </location>
</feature>
<dbReference type="PROSITE" id="PS00028">
    <property type="entry name" value="ZINC_FINGER_C2H2_1"/>
    <property type="match status" value="2"/>
</dbReference>
<evidence type="ECO:0000256" key="2">
    <source>
        <dbReference type="SAM" id="MobiDB-lite"/>
    </source>
</evidence>
<dbReference type="InterPro" id="IPR013087">
    <property type="entry name" value="Znf_C2H2_type"/>
</dbReference>
<feature type="domain" description="C2H2-type" evidence="3">
    <location>
        <begin position="262"/>
        <end position="289"/>
    </location>
</feature>
<dbReference type="SUPFAM" id="SSF57667">
    <property type="entry name" value="beta-beta-alpha zinc fingers"/>
    <property type="match status" value="1"/>
</dbReference>
<dbReference type="EMBL" id="CAMPGE010001569">
    <property type="protein sequence ID" value="CAI2360365.1"/>
    <property type="molecule type" value="Genomic_DNA"/>
</dbReference>
<name>A0AAD1U2T3_EUPCR</name>
<dbReference type="Proteomes" id="UP001295684">
    <property type="component" value="Unassembled WGS sequence"/>
</dbReference>
<protein>
    <recommendedName>
        <fullName evidence="3">C2H2-type domain-containing protein</fullName>
    </recommendedName>
</protein>
<keyword evidence="1" id="KW-0862">Zinc</keyword>
<keyword evidence="1" id="KW-0863">Zinc-finger</keyword>
<proteinExistence type="predicted"/>
<dbReference type="GO" id="GO:0008270">
    <property type="term" value="F:zinc ion binding"/>
    <property type="evidence" value="ECO:0007669"/>
    <property type="project" value="UniProtKB-KW"/>
</dbReference>
<sequence length="403" mass="47189">MFKNLEKKNKCLNNLTLPDSITSNRTASSQTPSSQLIFFSQSPGLQTESKESEDRKKNNKRENILQKDCNTRKLADPSDRKFMDLGAERYSQSKLCLSRPEGNESSASLGHDGSLTNLAMQKSNKLHDRKDKDSESLVKHKKKTCYSKIKIENNCEESKSDLEENSFSLENPPDSISSQSLRECYSDYFNIIRRPDRDKFGKFYRKVFQCKLCCKEKIDNLKCVPFETEEELKMNDHISSHSKATLAYFYKKRDVSILYKESRCPCCFKEFKCKFSLLMHVRGHWVYEPSDNPFKCPIPNCDYGYYRYDVLRKHYDTHLSQLTPKERRDLPKRLNVRTNSAQVTRDYINKLNHLRSIGQTPPNFKFFTVMGVSFETYIDSKLNLNDSRYLNKKLDRELKLSII</sequence>
<evidence type="ECO:0000259" key="3">
    <source>
        <dbReference type="PROSITE" id="PS50157"/>
    </source>
</evidence>
<keyword evidence="5" id="KW-1185">Reference proteome</keyword>
<gene>
    <name evidence="4" type="ORF">ECRASSUSDP1_LOCUS1666</name>
</gene>
<dbReference type="SMART" id="SM00355">
    <property type="entry name" value="ZnF_C2H2"/>
    <property type="match status" value="3"/>
</dbReference>
<feature type="compositionally biased region" description="Polar residues" evidence="2">
    <location>
        <begin position="19"/>
        <end position="47"/>
    </location>
</feature>
<reference evidence="4" key="1">
    <citation type="submission" date="2023-07" db="EMBL/GenBank/DDBJ databases">
        <authorList>
            <consortium name="AG Swart"/>
            <person name="Singh M."/>
            <person name="Singh A."/>
            <person name="Seah K."/>
            <person name="Emmerich C."/>
        </authorList>
    </citation>
    <scope>NUCLEOTIDE SEQUENCE</scope>
    <source>
        <strain evidence="4">DP1</strain>
    </source>
</reference>
<feature type="region of interest" description="Disordered" evidence="2">
    <location>
        <begin position="15"/>
        <end position="77"/>
    </location>
</feature>
<evidence type="ECO:0000313" key="4">
    <source>
        <dbReference type="EMBL" id="CAI2360365.1"/>
    </source>
</evidence>
<accession>A0AAD1U2T3</accession>
<keyword evidence="1" id="KW-0479">Metal-binding</keyword>
<dbReference type="AlphaFoldDB" id="A0AAD1U2T3"/>
<evidence type="ECO:0000256" key="1">
    <source>
        <dbReference type="PROSITE-ProRule" id="PRU00042"/>
    </source>
</evidence>
<dbReference type="InterPro" id="IPR036236">
    <property type="entry name" value="Znf_C2H2_sf"/>
</dbReference>
<dbReference type="PROSITE" id="PS50157">
    <property type="entry name" value="ZINC_FINGER_C2H2_2"/>
    <property type="match status" value="2"/>
</dbReference>
<dbReference type="Gene3D" id="3.30.160.60">
    <property type="entry name" value="Classic Zinc Finger"/>
    <property type="match status" value="1"/>
</dbReference>
<organism evidence="4 5">
    <name type="scientific">Euplotes crassus</name>
    <dbReference type="NCBI Taxonomy" id="5936"/>
    <lineage>
        <taxon>Eukaryota</taxon>
        <taxon>Sar</taxon>
        <taxon>Alveolata</taxon>
        <taxon>Ciliophora</taxon>
        <taxon>Intramacronucleata</taxon>
        <taxon>Spirotrichea</taxon>
        <taxon>Hypotrichia</taxon>
        <taxon>Euplotida</taxon>
        <taxon>Euplotidae</taxon>
        <taxon>Moneuplotes</taxon>
    </lineage>
</organism>
<comment type="caution">
    <text evidence="4">The sequence shown here is derived from an EMBL/GenBank/DDBJ whole genome shotgun (WGS) entry which is preliminary data.</text>
</comment>
<feature type="domain" description="C2H2-type" evidence="3">
    <location>
        <begin position="294"/>
        <end position="323"/>
    </location>
</feature>